<dbReference type="PANTHER" id="PTHR43421:SF1">
    <property type="entry name" value="METALLOPROTEASE PMBA"/>
    <property type="match status" value="1"/>
</dbReference>
<evidence type="ECO:0000313" key="6">
    <source>
        <dbReference type="Proteomes" id="UP000036700"/>
    </source>
</evidence>
<dbReference type="PANTHER" id="PTHR43421">
    <property type="entry name" value="METALLOPROTEASE PMBA"/>
    <property type="match status" value="1"/>
</dbReference>
<dbReference type="OrthoDB" id="9803618at2"/>
<keyword evidence="5" id="KW-0482">Metalloprotease</keyword>
<dbReference type="Pfam" id="PF01523">
    <property type="entry name" value="PmbA_TldD_1st"/>
    <property type="match status" value="1"/>
</dbReference>
<dbReference type="PATRIC" id="fig|445709.3.peg.2310"/>
<dbReference type="InterPro" id="IPR045569">
    <property type="entry name" value="Metalloprtase-TldD/E_C"/>
</dbReference>
<dbReference type="GO" id="GO:0005829">
    <property type="term" value="C:cytosol"/>
    <property type="evidence" value="ECO:0007669"/>
    <property type="project" value="TreeGrafter"/>
</dbReference>
<dbReference type="GO" id="GO:0008237">
    <property type="term" value="F:metallopeptidase activity"/>
    <property type="evidence" value="ECO:0007669"/>
    <property type="project" value="UniProtKB-KW"/>
</dbReference>
<dbReference type="SUPFAM" id="SSF111283">
    <property type="entry name" value="Putative modulator of DNA gyrase, PmbA/TldD"/>
    <property type="match status" value="1"/>
</dbReference>
<dbReference type="AlphaFoldDB" id="A0A0G3EU86"/>
<comment type="similarity">
    <text evidence="1">Belongs to the peptidase U62 family.</text>
</comment>
<gene>
    <name evidence="5" type="primary">pmbA</name>
    <name evidence="5" type="ORF">ABW99_10855</name>
</gene>
<evidence type="ECO:0000259" key="3">
    <source>
        <dbReference type="Pfam" id="PF19289"/>
    </source>
</evidence>
<organism evidence="5 6">
    <name type="scientific">Pandoraea thiooxydans</name>
    <dbReference type="NCBI Taxonomy" id="445709"/>
    <lineage>
        <taxon>Bacteria</taxon>
        <taxon>Pseudomonadati</taxon>
        <taxon>Pseudomonadota</taxon>
        <taxon>Betaproteobacteria</taxon>
        <taxon>Burkholderiales</taxon>
        <taxon>Burkholderiaceae</taxon>
        <taxon>Pandoraea</taxon>
    </lineage>
</organism>
<evidence type="ECO:0000259" key="2">
    <source>
        <dbReference type="Pfam" id="PF01523"/>
    </source>
</evidence>
<evidence type="ECO:0000256" key="1">
    <source>
        <dbReference type="ARBA" id="ARBA00005836"/>
    </source>
</evidence>
<dbReference type="InterPro" id="IPR035068">
    <property type="entry name" value="TldD/PmbA_N"/>
</dbReference>
<dbReference type="KEGG" id="ptx:ABW99_10855"/>
<dbReference type="Pfam" id="PF19290">
    <property type="entry name" value="PmbA_TldD_2nd"/>
    <property type="match status" value="1"/>
</dbReference>
<feature type="domain" description="Metalloprotease TldD/E central" evidence="4">
    <location>
        <begin position="126"/>
        <end position="232"/>
    </location>
</feature>
<feature type="domain" description="Metalloprotease TldD/E C-terminal" evidence="3">
    <location>
        <begin position="239"/>
        <end position="451"/>
    </location>
</feature>
<dbReference type="EMBL" id="CP011568">
    <property type="protein sequence ID" value="AKJ70515.1"/>
    <property type="molecule type" value="Genomic_DNA"/>
</dbReference>
<keyword evidence="5" id="KW-0378">Hydrolase</keyword>
<evidence type="ECO:0000313" key="5">
    <source>
        <dbReference type="EMBL" id="AKJ70515.1"/>
    </source>
</evidence>
<dbReference type="Proteomes" id="UP000036700">
    <property type="component" value="Chromosome"/>
</dbReference>
<accession>A0A0G3EU86</accession>
<dbReference type="STRING" id="445709.ABW99_10855"/>
<feature type="domain" description="Metalloprotease TldD/E N-terminal" evidence="2">
    <location>
        <begin position="39"/>
        <end position="98"/>
    </location>
</feature>
<dbReference type="Gene3D" id="3.30.2290.10">
    <property type="entry name" value="PmbA/TldD superfamily"/>
    <property type="match status" value="1"/>
</dbReference>
<dbReference type="GO" id="GO:0006508">
    <property type="term" value="P:proteolysis"/>
    <property type="evidence" value="ECO:0007669"/>
    <property type="project" value="UniProtKB-KW"/>
</dbReference>
<protein>
    <submittedName>
        <fullName evidence="5">Metalloprotease PmbA</fullName>
    </submittedName>
</protein>
<dbReference type="NCBIfam" id="NF008268">
    <property type="entry name" value="PRK11040.1"/>
    <property type="match status" value="1"/>
</dbReference>
<reference evidence="6" key="1">
    <citation type="submission" date="2015-06" db="EMBL/GenBank/DDBJ databases">
        <authorList>
            <person name="Lim Y.L."/>
            <person name="Ee R."/>
            <person name="Yong D."/>
            <person name="How K.Y."/>
            <person name="Yin W.F."/>
            <person name="Chan K.G."/>
        </authorList>
    </citation>
    <scope>NUCLEOTIDE SEQUENCE [LARGE SCALE GENOMIC DNA]</scope>
    <source>
        <strain evidence="6">DSM 25325</strain>
    </source>
</reference>
<dbReference type="InterPro" id="IPR036059">
    <property type="entry name" value="TldD/PmbA_sf"/>
</dbReference>
<dbReference type="InterPro" id="IPR002510">
    <property type="entry name" value="Metalloprtase-TldD/E_N"/>
</dbReference>
<sequence length="452" mass="48430">MSSSTQHFPHSQDQLKEIASEVLRQAKALGATDAATEISEGDGLSVSVRRGKVETIEHNRDKLVGVTVFIGQRRGNASTSDFSPQALRDTVAAAYNIARFTAEDDCAGLAEAELLETDPQDLSLFHHWALTPDEAVELARRAEQAAFDTSPLIRNSEGAGVSAQHSQFVLATTRGFLAGYPYSRHYISCSPIAGSGGNMQRDDWYSSKRAAADLAAPEAIGRYAAERTLARLRGRKLATRKCPVLFEAPLAAGLLGAFVQAVSGGSLYRKATFLVDSLGKTVFAPHVGISENPHVPRAMGSAPFDEEGVRTLARDVVRAGVVEGYFLSTYSARKLGMQTTGNAGGSHNLRLYSTEAQAGDDFRAMLRKLGTGLLVTELMGQGVNYVTGDYSRGAAGFWVENGEIQYPVEEITLAGNLRDMFGQIAAIGNDVIVRGTKETGSVLIEQMTIAGH</sequence>
<dbReference type="InterPro" id="IPR047657">
    <property type="entry name" value="PmbA"/>
</dbReference>
<dbReference type="Pfam" id="PF19289">
    <property type="entry name" value="PmbA_TldD_3rd"/>
    <property type="match status" value="1"/>
</dbReference>
<proteinExistence type="inferred from homology"/>
<dbReference type="RefSeq" id="WP_047216541.1">
    <property type="nucleotide sequence ID" value="NZ_CP011568.3"/>
</dbReference>
<keyword evidence="6" id="KW-1185">Reference proteome</keyword>
<dbReference type="InterPro" id="IPR045570">
    <property type="entry name" value="Metalloprtase-TldD/E_cen_dom"/>
</dbReference>
<evidence type="ECO:0000259" key="4">
    <source>
        <dbReference type="Pfam" id="PF19290"/>
    </source>
</evidence>
<keyword evidence="5" id="KW-0645">Protease</keyword>
<name>A0A0G3EU86_9BURK</name>